<protein>
    <submittedName>
        <fullName evidence="1">Uncharacterized protein</fullName>
    </submittedName>
</protein>
<proteinExistence type="predicted"/>
<dbReference type="SUPFAM" id="SSF55729">
    <property type="entry name" value="Acyl-CoA N-acyltransferases (Nat)"/>
    <property type="match status" value="1"/>
</dbReference>
<accession>A0ABR1Q1Q3</accession>
<keyword evidence="2" id="KW-1185">Reference proteome</keyword>
<dbReference type="EMBL" id="JAQQWE010000008">
    <property type="protein sequence ID" value="KAK7943938.1"/>
    <property type="molecule type" value="Genomic_DNA"/>
</dbReference>
<dbReference type="InterPro" id="IPR016181">
    <property type="entry name" value="Acyl_CoA_acyltransferase"/>
</dbReference>
<comment type="caution">
    <text evidence="1">The sequence shown here is derived from an EMBL/GenBank/DDBJ whole genome shotgun (WGS) entry which is preliminary data.</text>
</comment>
<dbReference type="GeneID" id="92082335"/>
<reference evidence="1 2" key="1">
    <citation type="submission" date="2023-01" db="EMBL/GenBank/DDBJ databases">
        <title>Analysis of 21 Apiospora genomes using comparative genomics revels a genus with tremendous synthesis potential of carbohydrate active enzymes and secondary metabolites.</title>
        <authorList>
            <person name="Sorensen T."/>
        </authorList>
    </citation>
    <scope>NUCLEOTIDE SEQUENCE [LARGE SCALE GENOMIC DNA]</scope>
    <source>
        <strain evidence="1 2">CBS 24483</strain>
    </source>
</reference>
<sequence>MQLVRDGLLAVKICLRRPGVNVQRRQADLAAADHEKSKTTETMIGILILLGGRRDPAVFRNTEIAVRIAQGYESQGYDREVIYWSLDWALAYAGMHRVALRSLEERF</sequence>
<dbReference type="RefSeq" id="XP_066695969.1">
    <property type="nucleotide sequence ID" value="XM_066849273.1"/>
</dbReference>
<dbReference type="Proteomes" id="UP001391051">
    <property type="component" value="Unassembled WGS sequence"/>
</dbReference>
<name>A0ABR1Q1Q3_9PEZI</name>
<evidence type="ECO:0000313" key="2">
    <source>
        <dbReference type="Proteomes" id="UP001391051"/>
    </source>
</evidence>
<dbReference type="Gene3D" id="3.40.630.30">
    <property type="match status" value="1"/>
</dbReference>
<evidence type="ECO:0000313" key="1">
    <source>
        <dbReference type="EMBL" id="KAK7943938.1"/>
    </source>
</evidence>
<gene>
    <name evidence="1" type="ORF">PG986_013051</name>
</gene>
<organism evidence="1 2">
    <name type="scientific">Apiospora aurea</name>
    <dbReference type="NCBI Taxonomy" id="335848"/>
    <lineage>
        <taxon>Eukaryota</taxon>
        <taxon>Fungi</taxon>
        <taxon>Dikarya</taxon>
        <taxon>Ascomycota</taxon>
        <taxon>Pezizomycotina</taxon>
        <taxon>Sordariomycetes</taxon>
        <taxon>Xylariomycetidae</taxon>
        <taxon>Amphisphaeriales</taxon>
        <taxon>Apiosporaceae</taxon>
        <taxon>Apiospora</taxon>
    </lineage>
</organism>